<evidence type="ECO:0000256" key="1">
    <source>
        <dbReference type="SAM" id="MobiDB-lite"/>
    </source>
</evidence>
<dbReference type="Proteomes" id="UP001497482">
    <property type="component" value="Chromosome 3"/>
</dbReference>
<evidence type="ECO:0000313" key="3">
    <source>
        <dbReference type="Proteomes" id="UP001497482"/>
    </source>
</evidence>
<proteinExistence type="predicted"/>
<gene>
    <name evidence="2" type="ORF">KC01_LOCUS29182</name>
</gene>
<feature type="compositionally biased region" description="Pro residues" evidence="1">
    <location>
        <begin position="82"/>
        <end position="93"/>
    </location>
</feature>
<dbReference type="EMBL" id="OZ035825">
    <property type="protein sequence ID" value="CAL1601163.1"/>
    <property type="molecule type" value="Genomic_DNA"/>
</dbReference>
<organism evidence="2 3">
    <name type="scientific">Knipowitschia caucasica</name>
    <name type="common">Caucasian dwarf goby</name>
    <name type="synonym">Pomatoschistus caucasicus</name>
    <dbReference type="NCBI Taxonomy" id="637954"/>
    <lineage>
        <taxon>Eukaryota</taxon>
        <taxon>Metazoa</taxon>
        <taxon>Chordata</taxon>
        <taxon>Craniata</taxon>
        <taxon>Vertebrata</taxon>
        <taxon>Euteleostomi</taxon>
        <taxon>Actinopterygii</taxon>
        <taxon>Neopterygii</taxon>
        <taxon>Teleostei</taxon>
        <taxon>Neoteleostei</taxon>
        <taxon>Acanthomorphata</taxon>
        <taxon>Gobiaria</taxon>
        <taxon>Gobiiformes</taxon>
        <taxon>Gobioidei</taxon>
        <taxon>Gobiidae</taxon>
        <taxon>Gobiinae</taxon>
        <taxon>Knipowitschia</taxon>
    </lineage>
</organism>
<feature type="region of interest" description="Disordered" evidence="1">
    <location>
        <begin position="73"/>
        <end position="94"/>
    </location>
</feature>
<name>A0AAV2LJ38_KNICA</name>
<evidence type="ECO:0000313" key="2">
    <source>
        <dbReference type="EMBL" id="CAL1601163.1"/>
    </source>
</evidence>
<dbReference type="AlphaFoldDB" id="A0AAV2LJ38"/>
<keyword evidence="3" id="KW-1185">Reference proteome</keyword>
<sequence length="153" mass="16534">MPHLAFKAHLFTCVVREYFRVQQWLSVALNAGATGTAALNERPGNLTLSHDSCSDVELPARLFMLPKLHSPKSQRGGVGMAPPSPAPPAPSPGTPLTSCLCHPADAIVEWLQLGPPSTLFRSFIVALFLFCFQRQQRDATVKAGDILPLPGHL</sequence>
<accession>A0AAV2LJ38</accession>
<protein>
    <submittedName>
        <fullName evidence="2">Uncharacterized protein</fullName>
    </submittedName>
</protein>
<reference evidence="2 3" key="1">
    <citation type="submission" date="2024-04" db="EMBL/GenBank/DDBJ databases">
        <authorList>
            <person name="Waldvogel A.-M."/>
            <person name="Schoenle A."/>
        </authorList>
    </citation>
    <scope>NUCLEOTIDE SEQUENCE [LARGE SCALE GENOMIC DNA]</scope>
</reference>